<proteinExistence type="inferred from homology"/>
<evidence type="ECO:0000256" key="3">
    <source>
        <dbReference type="ARBA" id="ARBA00022559"/>
    </source>
</evidence>
<evidence type="ECO:0000256" key="1">
    <source>
        <dbReference type="ARBA" id="ARBA00011245"/>
    </source>
</evidence>
<dbReference type="AlphaFoldDB" id="A0A6J7DTA5"/>
<organism evidence="13">
    <name type="scientific">freshwater metagenome</name>
    <dbReference type="NCBI Taxonomy" id="449393"/>
    <lineage>
        <taxon>unclassified sequences</taxon>
        <taxon>metagenomes</taxon>
        <taxon>ecological metagenomes</taxon>
    </lineage>
</organism>
<dbReference type="EMBL" id="CAFBPM010000001">
    <property type="protein sequence ID" value="CAB5008846.1"/>
    <property type="molecule type" value="Genomic_DNA"/>
</dbReference>
<feature type="domain" description="Thioredoxin" evidence="11">
    <location>
        <begin position="1"/>
        <end position="150"/>
    </location>
</feature>
<dbReference type="GO" id="GO:0005737">
    <property type="term" value="C:cytoplasm"/>
    <property type="evidence" value="ECO:0007669"/>
    <property type="project" value="TreeGrafter"/>
</dbReference>
<keyword evidence="5" id="KW-0560">Oxidoreductase</keyword>
<keyword evidence="3" id="KW-0575">Peroxidase</keyword>
<comment type="subunit">
    <text evidence="1">Monomer.</text>
</comment>
<dbReference type="PANTHER" id="PTHR42801">
    <property type="entry name" value="THIOREDOXIN-DEPENDENT PEROXIDE REDUCTASE"/>
    <property type="match status" value="1"/>
</dbReference>
<evidence type="ECO:0000256" key="2">
    <source>
        <dbReference type="ARBA" id="ARBA00013017"/>
    </source>
</evidence>
<evidence type="ECO:0000313" key="12">
    <source>
        <dbReference type="EMBL" id="CAB4817466.1"/>
    </source>
</evidence>
<evidence type="ECO:0000259" key="11">
    <source>
        <dbReference type="PROSITE" id="PS51352"/>
    </source>
</evidence>
<dbReference type="InterPro" id="IPR000866">
    <property type="entry name" value="AhpC/TSA"/>
</dbReference>
<protein>
    <recommendedName>
        <fullName evidence="2">thioredoxin-dependent peroxiredoxin</fullName>
        <ecNumber evidence="2">1.11.1.24</ecNumber>
    </recommendedName>
    <alternativeName>
        <fullName evidence="8">Thioredoxin peroxidase</fullName>
    </alternativeName>
</protein>
<comment type="catalytic activity">
    <reaction evidence="10">
        <text>a hydroperoxide + [thioredoxin]-dithiol = an alcohol + [thioredoxin]-disulfide + H2O</text>
        <dbReference type="Rhea" id="RHEA:62620"/>
        <dbReference type="Rhea" id="RHEA-COMP:10698"/>
        <dbReference type="Rhea" id="RHEA-COMP:10700"/>
        <dbReference type="ChEBI" id="CHEBI:15377"/>
        <dbReference type="ChEBI" id="CHEBI:29950"/>
        <dbReference type="ChEBI" id="CHEBI:30879"/>
        <dbReference type="ChEBI" id="CHEBI:35924"/>
        <dbReference type="ChEBI" id="CHEBI:50058"/>
        <dbReference type="EC" id="1.11.1.24"/>
    </reaction>
</comment>
<dbReference type="InterPro" id="IPR024706">
    <property type="entry name" value="Peroxiredoxin_AhpC-typ"/>
</dbReference>
<gene>
    <name evidence="12" type="ORF">UFOPK3164_00179</name>
    <name evidence="13" type="ORF">UFOPK3427_00890</name>
    <name evidence="14" type="ORF">UFOPK4112_00195</name>
</gene>
<evidence type="ECO:0000256" key="7">
    <source>
        <dbReference type="ARBA" id="ARBA00023284"/>
    </source>
</evidence>
<evidence type="ECO:0000256" key="8">
    <source>
        <dbReference type="ARBA" id="ARBA00032824"/>
    </source>
</evidence>
<evidence type="ECO:0000313" key="14">
    <source>
        <dbReference type="EMBL" id="CAB5008846.1"/>
    </source>
</evidence>
<dbReference type="FunFam" id="3.40.30.10:FF:000267">
    <property type="entry name" value="Peroxidoxin bcpB"/>
    <property type="match status" value="1"/>
</dbReference>
<keyword evidence="6" id="KW-1015">Disulfide bond</keyword>
<dbReference type="GO" id="GO:0008379">
    <property type="term" value="F:thioredoxin peroxidase activity"/>
    <property type="evidence" value="ECO:0007669"/>
    <property type="project" value="TreeGrafter"/>
</dbReference>
<dbReference type="GO" id="GO:0045454">
    <property type="term" value="P:cell redox homeostasis"/>
    <property type="evidence" value="ECO:0007669"/>
    <property type="project" value="TreeGrafter"/>
</dbReference>
<dbReference type="Gene3D" id="3.40.30.10">
    <property type="entry name" value="Glutaredoxin"/>
    <property type="match status" value="1"/>
</dbReference>
<dbReference type="PROSITE" id="PS51352">
    <property type="entry name" value="THIOREDOXIN_2"/>
    <property type="match status" value="1"/>
</dbReference>
<sequence length="150" mass="16321">MNPGDLAPNFTLSDQDGTPRSLSDLLSHGPVVLFFYPAAMTTGCTKESCHFRDLKTEFDELGAQRVGISMDSVEKQGQFSAKHGFDYPLLADTDGAVAKAFGVKRRFDILKTKRSTFVINTDRTIRAVINSETSMTSHADKALVALATSS</sequence>
<evidence type="ECO:0000256" key="4">
    <source>
        <dbReference type="ARBA" id="ARBA00022862"/>
    </source>
</evidence>
<comment type="similarity">
    <text evidence="9">Belongs to the peroxiredoxin family. BCP/PrxQ subfamily.</text>
</comment>
<dbReference type="EC" id="1.11.1.24" evidence="2"/>
<evidence type="ECO:0000256" key="6">
    <source>
        <dbReference type="ARBA" id="ARBA00023157"/>
    </source>
</evidence>
<dbReference type="EMBL" id="CAFBLT010000001">
    <property type="protein sequence ID" value="CAB4872390.1"/>
    <property type="molecule type" value="Genomic_DNA"/>
</dbReference>
<evidence type="ECO:0000256" key="5">
    <source>
        <dbReference type="ARBA" id="ARBA00023002"/>
    </source>
</evidence>
<name>A0A6J7DTA5_9ZZZZ</name>
<dbReference type="PIRSF" id="PIRSF000239">
    <property type="entry name" value="AHPC"/>
    <property type="match status" value="1"/>
</dbReference>
<reference evidence="13" key="1">
    <citation type="submission" date="2020-05" db="EMBL/GenBank/DDBJ databases">
        <authorList>
            <person name="Chiriac C."/>
            <person name="Salcher M."/>
            <person name="Ghai R."/>
            <person name="Kavagutti S V."/>
        </authorList>
    </citation>
    <scope>NUCLEOTIDE SEQUENCE</scope>
</reference>
<dbReference type="Pfam" id="PF00578">
    <property type="entry name" value="AhpC-TSA"/>
    <property type="match status" value="1"/>
</dbReference>
<evidence type="ECO:0000313" key="13">
    <source>
        <dbReference type="EMBL" id="CAB4872390.1"/>
    </source>
</evidence>
<dbReference type="InterPro" id="IPR050924">
    <property type="entry name" value="Peroxiredoxin_BCP/PrxQ"/>
</dbReference>
<accession>A0A6J7DTA5</accession>
<dbReference type="CDD" id="cd03017">
    <property type="entry name" value="PRX_BCP"/>
    <property type="match status" value="1"/>
</dbReference>
<dbReference type="GO" id="GO:0034599">
    <property type="term" value="P:cellular response to oxidative stress"/>
    <property type="evidence" value="ECO:0007669"/>
    <property type="project" value="TreeGrafter"/>
</dbReference>
<evidence type="ECO:0000256" key="9">
    <source>
        <dbReference type="ARBA" id="ARBA00038489"/>
    </source>
</evidence>
<keyword evidence="7" id="KW-0676">Redox-active center</keyword>
<dbReference type="EMBL" id="CAFABE010000004">
    <property type="protein sequence ID" value="CAB4817466.1"/>
    <property type="molecule type" value="Genomic_DNA"/>
</dbReference>
<dbReference type="InterPro" id="IPR036249">
    <property type="entry name" value="Thioredoxin-like_sf"/>
</dbReference>
<dbReference type="SUPFAM" id="SSF52833">
    <property type="entry name" value="Thioredoxin-like"/>
    <property type="match status" value="1"/>
</dbReference>
<evidence type="ECO:0000256" key="10">
    <source>
        <dbReference type="ARBA" id="ARBA00049091"/>
    </source>
</evidence>
<dbReference type="InterPro" id="IPR013766">
    <property type="entry name" value="Thioredoxin_domain"/>
</dbReference>
<dbReference type="PANTHER" id="PTHR42801:SF8">
    <property type="entry name" value="PEROXIREDOXIN RV1608C-RELATED"/>
    <property type="match status" value="1"/>
</dbReference>
<keyword evidence="4" id="KW-0049">Antioxidant</keyword>